<dbReference type="PANTHER" id="PTHR46880">
    <property type="entry name" value="RAS-ASSOCIATING DOMAIN-CONTAINING PROTEIN"/>
    <property type="match status" value="1"/>
</dbReference>
<comment type="caution">
    <text evidence="1">The sequence shown here is derived from an EMBL/GenBank/DDBJ whole genome shotgun (WGS) entry which is preliminary data.</text>
</comment>
<organism evidence="1 2">
    <name type="scientific">Oopsacas minuta</name>
    <dbReference type="NCBI Taxonomy" id="111878"/>
    <lineage>
        <taxon>Eukaryota</taxon>
        <taxon>Metazoa</taxon>
        <taxon>Porifera</taxon>
        <taxon>Hexactinellida</taxon>
        <taxon>Hexasterophora</taxon>
        <taxon>Lyssacinosida</taxon>
        <taxon>Leucopsacidae</taxon>
        <taxon>Oopsacas</taxon>
    </lineage>
</organism>
<gene>
    <name evidence="1" type="ORF">LOD99_15868</name>
</gene>
<sequence>MEGSKSVDIVEAVVSILKRYDLDITKLASVSSDGCSTMRGAVNEIIVRLNYIINFKVNPDLGGDCGENRIFTAHCVLHRLNLSLNDVFVSEDAPNVVKILADKIEFIVKYVNNWFARSSDRRHQYEKLIDVLTRVKIPGSWNDTRWLSRHPAIRAVIRSHRAIVTCIDENDKVSTSLEGCFVRECLTDDNF</sequence>
<reference evidence="1 2" key="1">
    <citation type="journal article" date="2023" name="BMC Biol.">
        <title>The compact genome of the sponge Oopsacas minuta (Hexactinellida) is lacking key metazoan core genes.</title>
        <authorList>
            <person name="Santini S."/>
            <person name="Schenkelaars Q."/>
            <person name="Jourda C."/>
            <person name="Duchesne M."/>
            <person name="Belahbib H."/>
            <person name="Rocher C."/>
            <person name="Selva M."/>
            <person name="Riesgo A."/>
            <person name="Vervoort M."/>
            <person name="Leys S.P."/>
            <person name="Kodjabachian L."/>
            <person name="Le Bivic A."/>
            <person name="Borchiellini C."/>
            <person name="Claverie J.M."/>
            <person name="Renard E."/>
        </authorList>
    </citation>
    <scope>NUCLEOTIDE SEQUENCE [LARGE SCALE GENOMIC DNA]</scope>
    <source>
        <strain evidence="1">SPO-2</strain>
    </source>
</reference>
<accession>A0AAV7K6V0</accession>
<evidence type="ECO:0000313" key="2">
    <source>
        <dbReference type="Proteomes" id="UP001165289"/>
    </source>
</evidence>
<dbReference type="EMBL" id="JAKMXF010000122">
    <property type="protein sequence ID" value="KAI6657082.1"/>
    <property type="molecule type" value="Genomic_DNA"/>
</dbReference>
<dbReference type="SUPFAM" id="SSF53098">
    <property type="entry name" value="Ribonuclease H-like"/>
    <property type="match status" value="1"/>
</dbReference>
<proteinExistence type="predicted"/>
<keyword evidence="2" id="KW-1185">Reference proteome</keyword>
<dbReference type="AlphaFoldDB" id="A0AAV7K6V0"/>
<evidence type="ECO:0000313" key="1">
    <source>
        <dbReference type="EMBL" id="KAI6657082.1"/>
    </source>
</evidence>
<dbReference type="InterPro" id="IPR012337">
    <property type="entry name" value="RNaseH-like_sf"/>
</dbReference>
<dbReference type="PANTHER" id="PTHR46880:SF5">
    <property type="entry name" value="DUF4371 DOMAIN-CONTAINING PROTEIN"/>
    <property type="match status" value="1"/>
</dbReference>
<dbReference type="Proteomes" id="UP001165289">
    <property type="component" value="Unassembled WGS sequence"/>
</dbReference>
<protein>
    <submittedName>
        <fullName evidence="1">Uncharacterized protein</fullName>
    </submittedName>
</protein>
<name>A0AAV7K6V0_9METZ</name>